<reference evidence="2" key="1">
    <citation type="submission" date="2022-03" db="EMBL/GenBank/DDBJ databases">
        <title>Genomic analyses of argali, domestic sheep and their hybrids provide insights into chromosomal evolution, heterosis and genetic basis of agronomic traits.</title>
        <authorList>
            <person name="Li M."/>
        </authorList>
    </citation>
    <scope>NUCLEOTIDE SEQUENCE</scope>
    <source>
        <strain evidence="2">CAU-MHL-2022a</strain>
        <tissue evidence="2">Skin</tissue>
    </source>
</reference>
<dbReference type="GO" id="GO:0005737">
    <property type="term" value="C:cytoplasm"/>
    <property type="evidence" value="ECO:0007669"/>
    <property type="project" value="TreeGrafter"/>
</dbReference>
<dbReference type="Proteomes" id="UP001214576">
    <property type="component" value="Unassembled WGS sequence"/>
</dbReference>
<name>A0AAD4UR47_OVIAM</name>
<accession>A0AAD4UR47</accession>
<evidence type="ECO:0000313" key="2">
    <source>
        <dbReference type="EMBL" id="KAI4549824.1"/>
    </source>
</evidence>
<protein>
    <recommendedName>
        <fullName evidence="1">MROH2B-like HEAT-repeats domain-containing protein</fullName>
    </recommendedName>
</protein>
<dbReference type="InterPro" id="IPR045206">
    <property type="entry name" value="Maestro_heat-like_prot"/>
</dbReference>
<proteinExistence type="predicted"/>
<feature type="domain" description="MROH2B-like HEAT-repeats" evidence="1">
    <location>
        <begin position="1"/>
        <end position="169"/>
    </location>
</feature>
<gene>
    <name evidence="2" type="ORF">MG293_002154</name>
</gene>
<sequence>MSSPYKGEGRGITKLNLLKTLSQSIAPSMADMWELEIPLLVKYLEGEMSRFLRNSLKKTRGSNWSLRLSKELNNQIESFDSLSLEKGFLYRALGFTLATGLEADKVDVLLLELLYKTDYSNDFDREGVILCFGLCARGQVKTVLGVLHDFEERIQELEQSWQIGAWRETPEGTDPLPDGHSGFFPFSLASQKDHPWRRETVKGALMVMYSCVASYCHPQMLLVHVDNPITTKIIHHYSSSCQACAATMFQCVHFWGWKALESSVDHSDAAAPKEMTSFQMTLCSVLVRKLRQGTAPGARGFIL</sequence>
<comment type="caution">
    <text evidence="2">The sequence shown here is derived from an EMBL/GenBank/DDBJ whole genome shotgun (WGS) entry which is preliminary data.</text>
</comment>
<organism evidence="2 3">
    <name type="scientific">Ovis ammon polii</name>
    <dbReference type="NCBI Taxonomy" id="230172"/>
    <lineage>
        <taxon>Eukaryota</taxon>
        <taxon>Metazoa</taxon>
        <taxon>Chordata</taxon>
        <taxon>Craniata</taxon>
        <taxon>Vertebrata</taxon>
        <taxon>Euteleostomi</taxon>
        <taxon>Mammalia</taxon>
        <taxon>Eutheria</taxon>
        <taxon>Laurasiatheria</taxon>
        <taxon>Artiodactyla</taxon>
        <taxon>Ruminantia</taxon>
        <taxon>Pecora</taxon>
        <taxon>Bovidae</taxon>
        <taxon>Caprinae</taxon>
        <taxon>Ovis</taxon>
    </lineage>
</organism>
<keyword evidence="3" id="KW-1185">Reference proteome</keyword>
<evidence type="ECO:0000259" key="1">
    <source>
        <dbReference type="Pfam" id="PF23210"/>
    </source>
</evidence>
<dbReference type="PANTHER" id="PTHR23120">
    <property type="entry name" value="MAESTRO-RELATED HEAT DOMAIN-CONTAINING"/>
    <property type="match status" value="1"/>
</dbReference>
<dbReference type="AlphaFoldDB" id="A0AAD4UR47"/>
<dbReference type="InterPro" id="IPR055408">
    <property type="entry name" value="HEAT_MROH2B-like"/>
</dbReference>
<dbReference type="Pfam" id="PF23210">
    <property type="entry name" value="HEAT_Maestro_2"/>
    <property type="match status" value="2"/>
</dbReference>
<dbReference type="EMBL" id="JAKZEL010000001">
    <property type="protein sequence ID" value="KAI4549824.1"/>
    <property type="molecule type" value="Genomic_DNA"/>
</dbReference>
<evidence type="ECO:0000313" key="3">
    <source>
        <dbReference type="Proteomes" id="UP001214576"/>
    </source>
</evidence>
<dbReference type="PANTHER" id="PTHR23120:SF14">
    <property type="entry name" value="MAESTRO HEAT-LIKE REPEAT-CONTAINING PROTEIN FAMILY MEMBER 2A"/>
    <property type="match status" value="1"/>
</dbReference>
<feature type="domain" description="MROH2B-like HEAT-repeats" evidence="1">
    <location>
        <begin position="189"/>
        <end position="246"/>
    </location>
</feature>